<protein>
    <recommendedName>
        <fullName evidence="2">Lipocalin-like domain-containing protein</fullName>
    </recommendedName>
</protein>
<gene>
    <name evidence="3" type="ORF">EPL05_20465</name>
</gene>
<keyword evidence="1" id="KW-0732">Signal</keyword>
<reference evidence="3 4" key="1">
    <citation type="submission" date="2019-01" db="EMBL/GenBank/DDBJ databases">
        <title>Mucilaginibacter antarcticum sp. nov., isolated from antarctic soil.</title>
        <authorList>
            <person name="Yan Y.-Q."/>
            <person name="Du Z.-J."/>
        </authorList>
    </citation>
    <scope>NUCLEOTIDE SEQUENCE [LARGE SCALE GENOMIC DNA]</scope>
    <source>
        <strain evidence="3 4">F01003</strain>
    </source>
</reference>
<evidence type="ECO:0000259" key="2">
    <source>
        <dbReference type="Pfam" id="PF13648"/>
    </source>
</evidence>
<proteinExistence type="predicted"/>
<dbReference type="AlphaFoldDB" id="A0A444MIQ2"/>
<dbReference type="InterPro" id="IPR024311">
    <property type="entry name" value="Lipocalin-like"/>
</dbReference>
<feature type="signal peptide" evidence="1">
    <location>
        <begin position="1"/>
        <end position="17"/>
    </location>
</feature>
<evidence type="ECO:0000256" key="1">
    <source>
        <dbReference type="SAM" id="SignalP"/>
    </source>
</evidence>
<dbReference type="PROSITE" id="PS51257">
    <property type="entry name" value="PROKAR_LIPOPROTEIN"/>
    <property type="match status" value="1"/>
</dbReference>
<dbReference type="Proteomes" id="UP000286701">
    <property type="component" value="Unassembled WGS sequence"/>
</dbReference>
<evidence type="ECO:0000313" key="4">
    <source>
        <dbReference type="Proteomes" id="UP000286701"/>
    </source>
</evidence>
<feature type="domain" description="Lipocalin-like" evidence="2">
    <location>
        <begin position="31"/>
        <end position="110"/>
    </location>
</feature>
<dbReference type="OrthoDB" id="955522at2"/>
<dbReference type="RefSeq" id="WP_128535862.1">
    <property type="nucleotide sequence ID" value="NZ_SBIW01000012.1"/>
</dbReference>
<dbReference type="EMBL" id="SBIW01000012">
    <property type="protein sequence ID" value="RWY47967.1"/>
    <property type="molecule type" value="Genomic_DNA"/>
</dbReference>
<dbReference type="Pfam" id="PF13648">
    <property type="entry name" value="Lipocalin_4"/>
    <property type="match status" value="1"/>
</dbReference>
<name>A0A444MIQ2_9SPHI</name>
<sequence length="131" mass="14307">MKTLVKLLAMAILLFLAACKKESKPVANATLSGKWQAQVQTTDGTGMPVRISPPTPGYLQFNADGTLEGTVLDNYESYVIKDSATLVFTANDHTTTQNYRYTINGNELNLVPDGPIRCFDSGCGYYFTKAN</sequence>
<accession>A0A444MIQ2</accession>
<organism evidence="3 4">
    <name type="scientific">Mucilaginibacter gilvus</name>
    <dbReference type="NCBI Taxonomy" id="2305909"/>
    <lineage>
        <taxon>Bacteria</taxon>
        <taxon>Pseudomonadati</taxon>
        <taxon>Bacteroidota</taxon>
        <taxon>Sphingobacteriia</taxon>
        <taxon>Sphingobacteriales</taxon>
        <taxon>Sphingobacteriaceae</taxon>
        <taxon>Mucilaginibacter</taxon>
    </lineage>
</organism>
<comment type="caution">
    <text evidence="3">The sequence shown here is derived from an EMBL/GenBank/DDBJ whole genome shotgun (WGS) entry which is preliminary data.</text>
</comment>
<evidence type="ECO:0000313" key="3">
    <source>
        <dbReference type="EMBL" id="RWY47967.1"/>
    </source>
</evidence>
<feature type="chain" id="PRO_5018990501" description="Lipocalin-like domain-containing protein" evidence="1">
    <location>
        <begin position="18"/>
        <end position="131"/>
    </location>
</feature>
<keyword evidence="4" id="KW-1185">Reference proteome</keyword>